<evidence type="ECO:0000256" key="4">
    <source>
        <dbReference type="ARBA" id="ARBA00022989"/>
    </source>
</evidence>
<proteinExistence type="predicted"/>
<evidence type="ECO:0000256" key="2">
    <source>
        <dbReference type="ARBA" id="ARBA00022448"/>
    </source>
</evidence>
<feature type="transmembrane region" description="Helical" evidence="6">
    <location>
        <begin position="140"/>
        <end position="158"/>
    </location>
</feature>
<dbReference type="SUPFAM" id="SSF103473">
    <property type="entry name" value="MFS general substrate transporter"/>
    <property type="match status" value="1"/>
</dbReference>
<keyword evidence="4 6" id="KW-1133">Transmembrane helix</keyword>
<organism evidence="7 8">
    <name type="scientific">Scytalidium lignicola</name>
    <name type="common">Hyphomycete</name>
    <dbReference type="NCBI Taxonomy" id="5539"/>
    <lineage>
        <taxon>Eukaryota</taxon>
        <taxon>Fungi</taxon>
        <taxon>Dikarya</taxon>
        <taxon>Ascomycota</taxon>
        <taxon>Pezizomycotina</taxon>
        <taxon>Leotiomycetes</taxon>
        <taxon>Leotiomycetes incertae sedis</taxon>
        <taxon>Scytalidium</taxon>
    </lineage>
</organism>
<dbReference type="PANTHER" id="PTHR43791">
    <property type="entry name" value="PERMEASE-RELATED"/>
    <property type="match status" value="1"/>
</dbReference>
<name>A0A3E2GYG6_SCYLI</name>
<evidence type="ECO:0000313" key="7">
    <source>
        <dbReference type="EMBL" id="RFU26180.1"/>
    </source>
</evidence>
<evidence type="ECO:0000256" key="5">
    <source>
        <dbReference type="ARBA" id="ARBA00023136"/>
    </source>
</evidence>
<evidence type="ECO:0000256" key="6">
    <source>
        <dbReference type="SAM" id="Phobius"/>
    </source>
</evidence>
<sequence length="551" mass="61508">MLSWKQSSEAFEKEGVFIGGWSLRHAIVPEKVNGVHNSSEDRAVRLAVVSDWDAAEERRLVRKLDMRVMLPCCIIYFLAYMDRANLGNIAILQKGTDDSLSGSLGLKKDDFNWSVSITYFSVTALLMPANILMKKISAKVYFPLIMVLWGIVVMSLAGVKSKAGLLAGRFMLGVPEAGVVPCCVMYFSFWYKPTERAIRLGIFHSANSLALACSGFAAIGINHLNDVRGLKSWQWVFIIEGLLPIVMAAPIFFLLLTFPETTTALTERERYIAINRFGRGATRMTDLTWDWAAFRRIFTRPSTYVFFTSYVSLTIVAVAQATFLPTILTVFLEFSVQKSNLYTAIVNLSCIPIYWIWPFHSDWTRERMWHYLIPISMAIPCYGVWTYVSVTQSTKIPPIAMYGMAFLGQMVVISQPIVLSYRTSTLYGAAEQAVGGAAAVASLSIASIIAPQIYPAQDAPRYLPGFSATCGILALCILSYATLPVWLLLEAKRRKAKTGHALPLQAMEDMENSQVSAAMLNRVHEINAMEEMLARDLEEEKVGTVHIEETK</sequence>
<feature type="transmembrane region" description="Helical" evidence="6">
    <location>
        <begin position="201"/>
        <end position="221"/>
    </location>
</feature>
<feature type="non-terminal residue" evidence="7">
    <location>
        <position position="551"/>
    </location>
</feature>
<feature type="transmembrane region" description="Helical" evidence="6">
    <location>
        <begin position="233"/>
        <end position="258"/>
    </location>
</feature>
<feature type="transmembrane region" description="Helical" evidence="6">
    <location>
        <begin position="304"/>
        <end position="328"/>
    </location>
</feature>
<protein>
    <recommendedName>
        <fullName evidence="9">Major facilitator superfamily (MFS) profile domain-containing protein</fullName>
    </recommendedName>
</protein>
<dbReference type="AlphaFoldDB" id="A0A3E2GYG6"/>
<feature type="transmembrane region" description="Helical" evidence="6">
    <location>
        <begin position="170"/>
        <end position="189"/>
    </location>
</feature>
<feature type="transmembrane region" description="Helical" evidence="6">
    <location>
        <begin position="466"/>
        <end position="489"/>
    </location>
</feature>
<feature type="transmembrane region" description="Helical" evidence="6">
    <location>
        <begin position="400"/>
        <end position="421"/>
    </location>
</feature>
<dbReference type="PANTHER" id="PTHR43791:SF36">
    <property type="entry name" value="TRANSPORTER, PUTATIVE (AFU_ORTHOLOGUE AFUA_6G08340)-RELATED"/>
    <property type="match status" value="1"/>
</dbReference>
<evidence type="ECO:0008006" key="9">
    <source>
        <dbReference type="Google" id="ProtNLM"/>
    </source>
</evidence>
<dbReference type="OrthoDB" id="2985014at2759"/>
<feature type="transmembrane region" description="Helical" evidence="6">
    <location>
        <begin position="68"/>
        <end position="91"/>
    </location>
</feature>
<keyword evidence="3 6" id="KW-0812">Transmembrane</keyword>
<dbReference type="EMBL" id="NCSJ02000280">
    <property type="protein sequence ID" value="RFU26180.1"/>
    <property type="molecule type" value="Genomic_DNA"/>
</dbReference>
<feature type="transmembrane region" description="Helical" evidence="6">
    <location>
        <begin position="369"/>
        <end position="388"/>
    </location>
</feature>
<dbReference type="Proteomes" id="UP000258309">
    <property type="component" value="Unassembled WGS sequence"/>
</dbReference>
<accession>A0A3E2GYG6</accession>
<comment type="caution">
    <text evidence="7">The sequence shown here is derived from an EMBL/GenBank/DDBJ whole genome shotgun (WGS) entry which is preliminary data.</text>
</comment>
<dbReference type="GO" id="GO:0022857">
    <property type="term" value="F:transmembrane transporter activity"/>
    <property type="evidence" value="ECO:0007669"/>
    <property type="project" value="InterPro"/>
</dbReference>
<feature type="transmembrane region" description="Helical" evidence="6">
    <location>
        <begin position="433"/>
        <end position="454"/>
    </location>
</feature>
<dbReference type="InterPro" id="IPR011701">
    <property type="entry name" value="MFS"/>
</dbReference>
<dbReference type="Pfam" id="PF07690">
    <property type="entry name" value="MFS_1"/>
    <property type="match status" value="1"/>
</dbReference>
<feature type="transmembrane region" description="Helical" evidence="6">
    <location>
        <begin position="111"/>
        <end position="133"/>
    </location>
</feature>
<dbReference type="InterPro" id="IPR036259">
    <property type="entry name" value="MFS_trans_sf"/>
</dbReference>
<comment type="subcellular location">
    <subcellularLocation>
        <location evidence="1">Membrane</location>
        <topology evidence="1">Multi-pass membrane protein</topology>
    </subcellularLocation>
</comment>
<keyword evidence="8" id="KW-1185">Reference proteome</keyword>
<evidence type="ECO:0000256" key="3">
    <source>
        <dbReference type="ARBA" id="ARBA00022692"/>
    </source>
</evidence>
<dbReference type="Gene3D" id="1.20.1250.20">
    <property type="entry name" value="MFS general substrate transporter like domains"/>
    <property type="match status" value="1"/>
</dbReference>
<evidence type="ECO:0000313" key="8">
    <source>
        <dbReference type="Proteomes" id="UP000258309"/>
    </source>
</evidence>
<gene>
    <name evidence="7" type="ORF">B7463_g10159</name>
</gene>
<evidence type="ECO:0000256" key="1">
    <source>
        <dbReference type="ARBA" id="ARBA00004141"/>
    </source>
</evidence>
<reference evidence="7 8" key="1">
    <citation type="submission" date="2018-05" db="EMBL/GenBank/DDBJ databases">
        <title>Draft genome sequence of Scytalidium lignicola DSM 105466, a ubiquitous saprotrophic fungus.</title>
        <authorList>
            <person name="Buettner E."/>
            <person name="Gebauer A.M."/>
            <person name="Hofrichter M."/>
            <person name="Liers C."/>
            <person name="Kellner H."/>
        </authorList>
    </citation>
    <scope>NUCLEOTIDE SEQUENCE [LARGE SCALE GENOMIC DNA]</scope>
    <source>
        <strain evidence="7 8">DSM 105466</strain>
    </source>
</reference>
<keyword evidence="2" id="KW-0813">Transport</keyword>
<feature type="transmembrane region" description="Helical" evidence="6">
    <location>
        <begin position="340"/>
        <end position="357"/>
    </location>
</feature>
<keyword evidence="5 6" id="KW-0472">Membrane</keyword>
<dbReference type="OMA" id="INAMEEM"/>
<feature type="non-terminal residue" evidence="7">
    <location>
        <position position="1"/>
    </location>
</feature>
<dbReference type="GO" id="GO:0016020">
    <property type="term" value="C:membrane"/>
    <property type="evidence" value="ECO:0007669"/>
    <property type="project" value="UniProtKB-SubCell"/>
</dbReference>